<dbReference type="Proteomes" id="UP001054252">
    <property type="component" value="Unassembled WGS sequence"/>
</dbReference>
<dbReference type="InterPro" id="IPR036426">
    <property type="entry name" value="Bulb-type_lectin_dom_sf"/>
</dbReference>
<dbReference type="Gene3D" id="2.90.10.10">
    <property type="entry name" value="Bulb-type lectin domain"/>
    <property type="match status" value="1"/>
</dbReference>
<name>A0AAV5MKZ2_9ROSI</name>
<proteinExistence type="predicted"/>
<evidence type="ECO:0000313" key="4">
    <source>
        <dbReference type="EMBL" id="GKV50575.1"/>
    </source>
</evidence>
<comment type="caution">
    <text evidence="4">The sequence shown here is derived from an EMBL/GenBank/DDBJ whole genome shotgun (WGS) entry which is preliminary data.</text>
</comment>
<keyword evidence="5" id="KW-1185">Reference proteome</keyword>
<sequence>MNIPFLNFIVIILLLFFFTRFSCGTDIITSSTNLSDGRTLVSSDGSFELGFFSPGSSAKILD</sequence>
<evidence type="ECO:0000256" key="1">
    <source>
        <dbReference type="ARBA" id="ARBA00022729"/>
    </source>
</evidence>
<dbReference type="AlphaFoldDB" id="A0AAV5MKZ2"/>
<evidence type="ECO:0000256" key="2">
    <source>
        <dbReference type="ARBA" id="ARBA00023157"/>
    </source>
</evidence>
<keyword evidence="1 3" id="KW-0732">Signal</keyword>
<organism evidence="4 5">
    <name type="scientific">Rubroshorea leprosula</name>
    <dbReference type="NCBI Taxonomy" id="152421"/>
    <lineage>
        <taxon>Eukaryota</taxon>
        <taxon>Viridiplantae</taxon>
        <taxon>Streptophyta</taxon>
        <taxon>Embryophyta</taxon>
        <taxon>Tracheophyta</taxon>
        <taxon>Spermatophyta</taxon>
        <taxon>Magnoliopsida</taxon>
        <taxon>eudicotyledons</taxon>
        <taxon>Gunneridae</taxon>
        <taxon>Pentapetalae</taxon>
        <taxon>rosids</taxon>
        <taxon>malvids</taxon>
        <taxon>Malvales</taxon>
        <taxon>Dipterocarpaceae</taxon>
        <taxon>Rubroshorea</taxon>
    </lineage>
</organism>
<dbReference type="EMBL" id="BPVZ01000378">
    <property type="protein sequence ID" value="GKV50575.1"/>
    <property type="molecule type" value="Genomic_DNA"/>
</dbReference>
<gene>
    <name evidence="4" type="ORF">SLEP1_g57277</name>
</gene>
<protein>
    <submittedName>
        <fullName evidence="4">Uncharacterized protein</fullName>
    </submittedName>
</protein>
<reference evidence="4 5" key="1">
    <citation type="journal article" date="2021" name="Commun. Biol.">
        <title>The genome of Shorea leprosula (Dipterocarpaceae) highlights the ecological relevance of drought in aseasonal tropical rainforests.</title>
        <authorList>
            <person name="Ng K.K.S."/>
            <person name="Kobayashi M.J."/>
            <person name="Fawcett J.A."/>
            <person name="Hatakeyama M."/>
            <person name="Paape T."/>
            <person name="Ng C.H."/>
            <person name="Ang C.C."/>
            <person name="Tnah L.H."/>
            <person name="Lee C.T."/>
            <person name="Nishiyama T."/>
            <person name="Sese J."/>
            <person name="O'Brien M.J."/>
            <person name="Copetti D."/>
            <person name="Mohd Noor M.I."/>
            <person name="Ong R.C."/>
            <person name="Putra M."/>
            <person name="Sireger I.Z."/>
            <person name="Indrioko S."/>
            <person name="Kosugi Y."/>
            <person name="Izuno A."/>
            <person name="Isagi Y."/>
            <person name="Lee S.L."/>
            <person name="Shimizu K.K."/>
        </authorList>
    </citation>
    <scope>NUCLEOTIDE SEQUENCE [LARGE SCALE GENOMIC DNA]</scope>
    <source>
        <strain evidence="4">214</strain>
    </source>
</reference>
<evidence type="ECO:0000313" key="5">
    <source>
        <dbReference type="Proteomes" id="UP001054252"/>
    </source>
</evidence>
<evidence type="ECO:0000256" key="3">
    <source>
        <dbReference type="SAM" id="SignalP"/>
    </source>
</evidence>
<feature type="signal peptide" evidence="3">
    <location>
        <begin position="1"/>
        <end position="24"/>
    </location>
</feature>
<keyword evidence="2" id="KW-1015">Disulfide bond</keyword>
<accession>A0AAV5MKZ2</accession>
<feature type="chain" id="PRO_5043988863" evidence="3">
    <location>
        <begin position="25"/>
        <end position="62"/>
    </location>
</feature>